<name>A0AA37T0G7_9ALTE</name>
<dbReference type="RefSeq" id="WP_284216437.1">
    <property type="nucleotide sequence ID" value="NZ_BSOT01000005.1"/>
</dbReference>
<evidence type="ECO:0000313" key="1">
    <source>
        <dbReference type="EMBL" id="GLR70133.1"/>
    </source>
</evidence>
<keyword evidence="2" id="KW-1185">Reference proteome</keyword>
<dbReference type="EMBL" id="BSOT01000005">
    <property type="protein sequence ID" value="GLR70133.1"/>
    <property type="molecule type" value="Genomic_DNA"/>
</dbReference>
<proteinExistence type="predicted"/>
<accession>A0AA37T0G7</accession>
<dbReference type="Proteomes" id="UP001156601">
    <property type="component" value="Unassembled WGS sequence"/>
</dbReference>
<evidence type="ECO:0000313" key="2">
    <source>
        <dbReference type="Proteomes" id="UP001156601"/>
    </source>
</evidence>
<dbReference type="AlphaFoldDB" id="A0AA37T0G7"/>
<dbReference type="Pfam" id="PF11197">
    <property type="entry name" value="DUF2835"/>
    <property type="match status" value="1"/>
</dbReference>
<comment type="caution">
    <text evidence="1">The sequence shown here is derived from an EMBL/GenBank/DDBJ whole genome shotgun (WGS) entry which is preliminary data.</text>
</comment>
<sequence>MDKTFTFSVSMNYAQCQDLYLTDIKYIVVEDKDGKRLQLLKKHILKFLTPSGIFGVFKLIVDENNNFKTLIRLS</sequence>
<reference evidence="1" key="1">
    <citation type="journal article" date="2014" name="Int. J. Syst. Evol. Microbiol.">
        <title>Complete genome sequence of Corynebacterium casei LMG S-19264T (=DSM 44701T), isolated from a smear-ripened cheese.</title>
        <authorList>
            <consortium name="US DOE Joint Genome Institute (JGI-PGF)"/>
            <person name="Walter F."/>
            <person name="Albersmeier A."/>
            <person name="Kalinowski J."/>
            <person name="Ruckert C."/>
        </authorList>
    </citation>
    <scope>NUCLEOTIDE SEQUENCE</scope>
    <source>
        <strain evidence="1">NBRC 110023</strain>
    </source>
</reference>
<reference evidence="1" key="2">
    <citation type="submission" date="2023-01" db="EMBL/GenBank/DDBJ databases">
        <title>Draft genome sequence of Agaribacter marinus strain NBRC 110023.</title>
        <authorList>
            <person name="Sun Q."/>
            <person name="Mori K."/>
        </authorList>
    </citation>
    <scope>NUCLEOTIDE SEQUENCE</scope>
    <source>
        <strain evidence="1">NBRC 110023</strain>
    </source>
</reference>
<evidence type="ECO:0008006" key="3">
    <source>
        <dbReference type="Google" id="ProtNLM"/>
    </source>
</evidence>
<dbReference type="InterPro" id="IPR021363">
    <property type="entry name" value="DUF2835"/>
</dbReference>
<organism evidence="1 2">
    <name type="scientific">Agaribacter marinus</name>
    <dbReference type="NCBI Taxonomy" id="1431249"/>
    <lineage>
        <taxon>Bacteria</taxon>
        <taxon>Pseudomonadati</taxon>
        <taxon>Pseudomonadota</taxon>
        <taxon>Gammaproteobacteria</taxon>
        <taxon>Alteromonadales</taxon>
        <taxon>Alteromonadaceae</taxon>
        <taxon>Agaribacter</taxon>
    </lineage>
</organism>
<protein>
    <recommendedName>
        <fullName evidence="3">DUF2835 domain-containing protein</fullName>
    </recommendedName>
</protein>
<gene>
    <name evidence="1" type="ORF">GCM10007852_10410</name>
</gene>